<organism evidence="2 3">
    <name type="scientific">Guopingia tenuis</name>
    <dbReference type="NCBI Taxonomy" id="2763656"/>
    <lineage>
        <taxon>Bacteria</taxon>
        <taxon>Bacillati</taxon>
        <taxon>Bacillota</taxon>
        <taxon>Clostridia</taxon>
        <taxon>Christensenellales</taxon>
        <taxon>Christensenellaceae</taxon>
        <taxon>Guopingia</taxon>
    </lineage>
</organism>
<evidence type="ECO:0000313" key="2">
    <source>
        <dbReference type="EMBL" id="MBC8538024.1"/>
    </source>
</evidence>
<dbReference type="PROSITE" id="PS51257">
    <property type="entry name" value="PROKAR_LIPOPROTEIN"/>
    <property type="match status" value="1"/>
</dbReference>
<proteinExistence type="predicted"/>
<protein>
    <recommendedName>
        <fullName evidence="4">Lipoprotein</fullName>
    </recommendedName>
</protein>
<feature type="signal peptide" evidence="1">
    <location>
        <begin position="1"/>
        <end position="23"/>
    </location>
</feature>
<dbReference type="SUPFAM" id="SSF69304">
    <property type="entry name" value="Tricorn protease N-terminal domain"/>
    <property type="match status" value="1"/>
</dbReference>
<dbReference type="RefSeq" id="WP_249279822.1">
    <property type="nucleotide sequence ID" value="NZ_JACRSS010000001.1"/>
</dbReference>
<dbReference type="AlphaFoldDB" id="A0A926HVJ5"/>
<evidence type="ECO:0008006" key="4">
    <source>
        <dbReference type="Google" id="ProtNLM"/>
    </source>
</evidence>
<name>A0A926HVJ5_9FIRM</name>
<dbReference type="Proteomes" id="UP000617951">
    <property type="component" value="Unassembled WGS sequence"/>
</dbReference>
<evidence type="ECO:0000313" key="3">
    <source>
        <dbReference type="Proteomes" id="UP000617951"/>
    </source>
</evidence>
<feature type="chain" id="PRO_5039545153" description="Lipoprotein" evidence="1">
    <location>
        <begin position="24"/>
        <end position="361"/>
    </location>
</feature>
<gene>
    <name evidence="2" type="ORF">H8693_03650</name>
</gene>
<dbReference type="EMBL" id="JACRSS010000001">
    <property type="protein sequence ID" value="MBC8538024.1"/>
    <property type="molecule type" value="Genomic_DNA"/>
</dbReference>
<comment type="caution">
    <text evidence="2">The sequence shown here is derived from an EMBL/GenBank/DDBJ whole genome shotgun (WGS) entry which is preliminary data.</text>
</comment>
<reference evidence="2" key="1">
    <citation type="submission" date="2020-08" db="EMBL/GenBank/DDBJ databases">
        <title>Genome public.</title>
        <authorList>
            <person name="Liu C."/>
            <person name="Sun Q."/>
        </authorList>
    </citation>
    <scope>NUCLEOTIDE SEQUENCE</scope>
    <source>
        <strain evidence="2">NSJ-63</strain>
    </source>
</reference>
<keyword evidence="3" id="KW-1185">Reference proteome</keyword>
<evidence type="ECO:0000256" key="1">
    <source>
        <dbReference type="SAM" id="SignalP"/>
    </source>
</evidence>
<keyword evidence="1" id="KW-0732">Signal</keyword>
<sequence>MKTIKAARVFAAGLMLLALTACNSPQVRTVVVEETMDAGRMEVENVYDNEEKADKGYRRYLGFSNTNALVVLEKKEQKTSLQLMDYKTGKMQSVMPAGAFGEISGASLLNAGRDVLIEAVRGDSTDIGVMNLASRRVRWVASYKTQDILTYGSAAKGQGKPAYVVREGDSLLLCVLEPEDLTFETLDLRSAIPAYVQPYLENASVESAFLMGERQLVALVSDGTRAYVLLKNLEEEVEPVILGISARKVSAGSEKIYYINEEGSLCSFDLATNTQSTIAAHVEDFCLSQSSGRLAYSVREGTAVRIFMRDVFKGRGILVDIRADVRGFLLNTEGNKIWIQHAETSKTGKRTQMTTVLEFAE</sequence>
<accession>A0A926HVJ5</accession>